<dbReference type="GO" id="GO:0016020">
    <property type="term" value="C:membrane"/>
    <property type="evidence" value="ECO:0007669"/>
    <property type="project" value="UniProtKB-SubCell"/>
</dbReference>
<dbReference type="SUPFAM" id="SSF48726">
    <property type="entry name" value="Immunoglobulin"/>
    <property type="match status" value="3"/>
</dbReference>
<dbReference type="PROSITE" id="PS50835">
    <property type="entry name" value="IG_LIKE"/>
    <property type="match status" value="3"/>
</dbReference>
<dbReference type="AlphaFoldDB" id="W6U9N0"/>
<dbReference type="SMART" id="SM00409">
    <property type="entry name" value="IG"/>
    <property type="match status" value="3"/>
</dbReference>
<feature type="domain" description="Ig-like" evidence="8">
    <location>
        <begin position="301"/>
        <end position="422"/>
    </location>
</feature>
<dbReference type="GeneID" id="36343618"/>
<dbReference type="InterPro" id="IPR051275">
    <property type="entry name" value="Cell_adhesion_signaling"/>
</dbReference>
<accession>W6U9N0</accession>
<dbReference type="KEGG" id="egl:EGR_07903"/>
<sequence length="776" mass="85489">MFWDFDLNVLLPCLVPANTTALHHRVDYRRGYLVNLGDTINLTCPYTAPFYKWTPAAQASWILSEDQMYSLKADSLSVTGKYICSAVNGFGHNAAEFNIKTNSPQQLSKAVHSYRTVVLVTLDLLHTPLQTMTDYGDVMYEFEMPLGPCFLNTYSEAELSQLQAWGEDVNLDCESVAVEGLAERVAYTWIFHPLNSIDISSHLDEPDTYPPLYPSDRERPPRMTAKKESTDLTPAEAVARFTGSTLRIRKITLAHAGEYRCSVYVDAKLGNLSGALTIGKLLRTFRIRVQPRSEGEIIQGPHNITTTVELGSDAAFPCEINEEEHRSATIRWGKYISLDESGTTDSRTNEVLHWSGGTYVVLPTILPQDLQQFFDIPKPLAVSNPGSRRSRLVLRSASPRDAGLYICSVITESGRDDHKFVHISLKDGDKIIEGLGDVRETTPRHLTIYIVVPICVFLVCICAVASVIIRNRSRLNRQRTQRNDQKAFFISQGMGASGEKPSLNSSHRFLDHSSLTGSASMTFTRGGSPQHQGRSTVSSKVSPAAHVQIRSSPMNSTTNTSTSQLQPMQFSPSHMHPSPYVYPSPTTECAYLSAEGVPMRPPFPSPSIPTYASPAYMNGHVPNIEFQRYPQVKGVSYSGYPQSGGSSACTADIGLDQSGNPFITGSGPQCDPVNGQESQNRRFLCASPSSGQENTSHLRTSMLNTKPLWKPGRPNIAYIPGTTALMSRLRKRLLLPTEIARPPTPSFAPIDIIDVAITPLVATKRSIVDLAHPAPK</sequence>
<gene>
    <name evidence="9" type="ORF">EGR_07903</name>
</gene>
<feature type="transmembrane region" description="Helical" evidence="7">
    <location>
        <begin position="446"/>
        <end position="469"/>
    </location>
</feature>
<evidence type="ECO:0000256" key="3">
    <source>
        <dbReference type="ARBA" id="ARBA00023157"/>
    </source>
</evidence>
<evidence type="ECO:0000313" key="9">
    <source>
        <dbReference type="EMBL" id="EUB57226.1"/>
    </source>
</evidence>
<keyword evidence="4" id="KW-0325">Glycoprotein</keyword>
<dbReference type="Proteomes" id="UP000019149">
    <property type="component" value="Unassembled WGS sequence"/>
</dbReference>
<name>W6U9N0_ECHGR</name>
<keyword evidence="5" id="KW-0393">Immunoglobulin domain</keyword>
<feature type="compositionally biased region" description="Basic and acidic residues" evidence="6">
    <location>
        <begin position="215"/>
        <end position="230"/>
    </location>
</feature>
<dbReference type="InterPro" id="IPR007110">
    <property type="entry name" value="Ig-like_dom"/>
</dbReference>
<evidence type="ECO:0000313" key="10">
    <source>
        <dbReference type="Proteomes" id="UP000019149"/>
    </source>
</evidence>
<dbReference type="InterPro" id="IPR003599">
    <property type="entry name" value="Ig_sub"/>
</dbReference>
<evidence type="ECO:0000256" key="2">
    <source>
        <dbReference type="ARBA" id="ARBA00023136"/>
    </source>
</evidence>
<dbReference type="PANTHER" id="PTHR11640">
    <property type="entry name" value="NEPHRIN"/>
    <property type="match status" value="1"/>
</dbReference>
<dbReference type="CTD" id="36343618"/>
<keyword evidence="3" id="KW-1015">Disulfide bond</keyword>
<proteinExistence type="predicted"/>
<organism evidence="9 10">
    <name type="scientific">Echinococcus granulosus</name>
    <name type="common">Hydatid tapeworm</name>
    <dbReference type="NCBI Taxonomy" id="6210"/>
    <lineage>
        <taxon>Eukaryota</taxon>
        <taxon>Metazoa</taxon>
        <taxon>Spiralia</taxon>
        <taxon>Lophotrochozoa</taxon>
        <taxon>Platyhelminthes</taxon>
        <taxon>Cestoda</taxon>
        <taxon>Eucestoda</taxon>
        <taxon>Cyclophyllidea</taxon>
        <taxon>Taeniidae</taxon>
        <taxon>Echinococcus</taxon>
        <taxon>Echinococcus granulosus group</taxon>
    </lineage>
</organism>
<dbReference type="OMA" id="VAYTWIF"/>
<dbReference type="STRING" id="6210.W6U9N0"/>
<dbReference type="InterPro" id="IPR013783">
    <property type="entry name" value="Ig-like_fold"/>
</dbReference>
<dbReference type="OrthoDB" id="6244905at2759"/>
<comment type="subcellular location">
    <subcellularLocation>
        <location evidence="1">Membrane</location>
        <topology evidence="1">Single-pass type I membrane protein</topology>
    </subcellularLocation>
</comment>
<evidence type="ECO:0000256" key="5">
    <source>
        <dbReference type="ARBA" id="ARBA00023319"/>
    </source>
</evidence>
<reference evidence="9 10" key="1">
    <citation type="journal article" date="2013" name="Nat. Genet.">
        <title>The genome of the hydatid tapeworm Echinococcus granulosus.</title>
        <authorList>
            <person name="Zheng H."/>
            <person name="Zhang W."/>
            <person name="Zhang L."/>
            <person name="Zhang Z."/>
            <person name="Li J."/>
            <person name="Lu G."/>
            <person name="Zhu Y."/>
            <person name="Wang Y."/>
            <person name="Huang Y."/>
            <person name="Liu J."/>
            <person name="Kang H."/>
            <person name="Chen J."/>
            <person name="Wang L."/>
            <person name="Chen A."/>
            <person name="Yu S."/>
            <person name="Gao Z."/>
            <person name="Jin L."/>
            <person name="Gu W."/>
            <person name="Wang Z."/>
            <person name="Zhao L."/>
            <person name="Shi B."/>
            <person name="Wen H."/>
            <person name="Lin R."/>
            <person name="Jones M.K."/>
            <person name="Brejova B."/>
            <person name="Vinar T."/>
            <person name="Zhao G."/>
            <person name="McManus D.P."/>
            <person name="Chen Z."/>
            <person name="Zhou Y."/>
            <person name="Wang S."/>
        </authorList>
    </citation>
    <scope>NUCLEOTIDE SEQUENCE [LARGE SCALE GENOMIC DNA]</scope>
</reference>
<evidence type="ECO:0000259" key="8">
    <source>
        <dbReference type="PROSITE" id="PS50835"/>
    </source>
</evidence>
<keyword evidence="7" id="KW-1133">Transmembrane helix</keyword>
<protein>
    <submittedName>
        <fullName evidence="9">Fibroblast growth factor receptor-like protein</fullName>
    </submittedName>
</protein>
<evidence type="ECO:0000256" key="4">
    <source>
        <dbReference type="ARBA" id="ARBA00023180"/>
    </source>
</evidence>
<keyword evidence="7" id="KW-0812">Transmembrane</keyword>
<feature type="region of interest" description="Disordered" evidence="6">
    <location>
        <begin position="520"/>
        <end position="541"/>
    </location>
</feature>
<feature type="region of interest" description="Disordered" evidence="6">
    <location>
        <begin position="208"/>
        <end position="231"/>
    </location>
</feature>
<evidence type="ECO:0000256" key="7">
    <source>
        <dbReference type="SAM" id="Phobius"/>
    </source>
</evidence>
<evidence type="ECO:0000256" key="1">
    <source>
        <dbReference type="ARBA" id="ARBA00004479"/>
    </source>
</evidence>
<keyword evidence="10" id="KW-1185">Reference proteome</keyword>
<comment type="caution">
    <text evidence="9">The sequence shown here is derived from an EMBL/GenBank/DDBJ whole genome shotgun (WGS) entry which is preliminary data.</text>
</comment>
<dbReference type="RefSeq" id="XP_024348422.1">
    <property type="nucleotide sequence ID" value="XM_024497152.1"/>
</dbReference>
<evidence type="ECO:0000256" key="6">
    <source>
        <dbReference type="SAM" id="MobiDB-lite"/>
    </source>
</evidence>
<feature type="domain" description="Ig-like" evidence="8">
    <location>
        <begin position="148"/>
        <end position="277"/>
    </location>
</feature>
<dbReference type="EMBL" id="APAU02000090">
    <property type="protein sequence ID" value="EUB57226.1"/>
    <property type="molecule type" value="Genomic_DNA"/>
</dbReference>
<dbReference type="InterPro" id="IPR036179">
    <property type="entry name" value="Ig-like_dom_sf"/>
</dbReference>
<dbReference type="Gene3D" id="2.60.40.10">
    <property type="entry name" value="Immunoglobulins"/>
    <property type="match status" value="1"/>
</dbReference>
<feature type="domain" description="Ig-like" evidence="8">
    <location>
        <begin position="16"/>
        <end position="100"/>
    </location>
</feature>
<keyword evidence="2 7" id="KW-0472">Membrane</keyword>